<dbReference type="InterPro" id="IPR058757">
    <property type="entry name" value="UFSP2_MPN_N"/>
</dbReference>
<gene>
    <name evidence="11" type="primary">CSON002826</name>
</gene>
<dbReference type="FunFam" id="3.90.70.130:FF:000001">
    <property type="entry name" value="Probable Ufm1-specific protease 2"/>
    <property type="match status" value="1"/>
</dbReference>
<dbReference type="Pfam" id="PF07910">
    <property type="entry name" value="Peptidase_C78"/>
    <property type="match status" value="1"/>
</dbReference>
<keyword evidence="4" id="KW-0378">Hydrolase</keyword>
<dbReference type="InterPro" id="IPR012462">
    <property type="entry name" value="UFSP1/2_DUB_cat"/>
</dbReference>
<feature type="domain" description="UFSP2 N-terminal MPN-like" evidence="10">
    <location>
        <begin position="1"/>
        <end position="127"/>
    </location>
</feature>
<dbReference type="EMBL" id="UFQT01000147">
    <property type="protein sequence ID" value="SSX20895.1"/>
    <property type="molecule type" value="Genomic_DNA"/>
</dbReference>
<evidence type="ECO:0000256" key="6">
    <source>
        <dbReference type="ARBA" id="ARBA00057559"/>
    </source>
</evidence>
<keyword evidence="3" id="KW-0833">Ubl conjugation pathway</keyword>
<dbReference type="Pfam" id="PF26560">
    <property type="entry name" value="UFSP2_MPN_insect"/>
    <property type="match status" value="1"/>
</dbReference>
<feature type="domain" description="UFSP1/2/DUB catalytic" evidence="8">
    <location>
        <begin position="386"/>
        <end position="570"/>
    </location>
</feature>
<comment type="function">
    <text evidence="6">Thiol protease which recognizes and hydrolyzes the peptide bond at the C-terminal Gly of UFM1, a ubiquitin-like modifier protein bound to a number of target proteins. Does not hydrolyze SUMO1 or ISG15 ubiquitin-like proteins.</text>
</comment>
<evidence type="ECO:0000259" key="10">
    <source>
        <dbReference type="Pfam" id="PF26560"/>
    </source>
</evidence>
<name>A0A336KAR1_CULSO</name>
<evidence type="ECO:0000313" key="11">
    <source>
        <dbReference type="EMBL" id="SSX00515.1"/>
    </source>
</evidence>
<organism evidence="11">
    <name type="scientific">Culicoides sonorensis</name>
    <name type="common">Biting midge</name>
    <dbReference type="NCBI Taxonomy" id="179676"/>
    <lineage>
        <taxon>Eukaryota</taxon>
        <taxon>Metazoa</taxon>
        <taxon>Ecdysozoa</taxon>
        <taxon>Arthropoda</taxon>
        <taxon>Hexapoda</taxon>
        <taxon>Insecta</taxon>
        <taxon>Pterygota</taxon>
        <taxon>Neoptera</taxon>
        <taxon>Endopterygota</taxon>
        <taxon>Diptera</taxon>
        <taxon>Nematocera</taxon>
        <taxon>Chironomoidea</taxon>
        <taxon>Ceratopogonidae</taxon>
        <taxon>Ceratopogoninae</taxon>
        <taxon>Culicoides</taxon>
        <taxon>Monoculicoides</taxon>
    </lineage>
</organism>
<evidence type="ECO:0000256" key="3">
    <source>
        <dbReference type="ARBA" id="ARBA00022786"/>
    </source>
</evidence>
<evidence type="ECO:0000259" key="8">
    <source>
        <dbReference type="Pfam" id="PF07910"/>
    </source>
</evidence>
<dbReference type="InterPro" id="IPR038765">
    <property type="entry name" value="Papain-like_cys_pep_sf"/>
</dbReference>
<keyword evidence="5" id="KW-0788">Thiol protease</keyword>
<sequence length="578" mass="65745">MTIKLKISEFVVKRLETIKNDCSGGLFGLMYQGTLILLGFNLELDSGVGLNYKRMQDNFPTEVDLCGLVKIGSISNAKAHLKEIIKEVDITDNPILLHYNDGEMKASLFMHEKLQDIDFEVMSIEDLYNEFFFVRIQCQLSVFCDPTEKSIKDSVFGLRKHLASGRSSFNVNLTDIYLTSNNVINYDEANTISSLMSDKEGGVVNKKKIQAKTDYDVLNVNLLIKDTLDTNDEKLTRAAVSLTLNTTDQKTLRVPIKVDALSMLHMQTKLSSLYEILVESLCRILRLTERNLLTQLKNSGNELRTPVMYHFKPDELGHFFTCIYHLGVTDEDAYLTSKRKSLHQHFGLPLNRPYFRRGSAYLFKTGKSKLLVNPHIGVKGQVIDGKQYLVQGKYTYHHYMQDNFDDNGWGCAYRSLQTLCSWFKFQGYTEANVPSHRDIQKYLVDIGDKPANFLGSRQWIGSMEVSMCLNHFTNVDSKIMHVNSGGELAEKGPELKFHFETQGTPIMIGGGVLAHTILGIDYNEETGEIKFLILDPHYTGADDLSVVQAKGWCGWKGISFWDKKSYYNLCMPQRPHVF</sequence>
<evidence type="ECO:0000259" key="9">
    <source>
        <dbReference type="Pfam" id="PF20908"/>
    </source>
</evidence>
<evidence type="ECO:0000256" key="7">
    <source>
        <dbReference type="ARBA" id="ARBA00073264"/>
    </source>
</evidence>
<dbReference type="PANTHER" id="PTHR48153">
    <property type="entry name" value="UFM1-SPECIFIC PROTEASE 2"/>
    <property type="match status" value="1"/>
</dbReference>
<dbReference type="EMBL" id="UFQS01000147">
    <property type="protein sequence ID" value="SSX00515.1"/>
    <property type="molecule type" value="Genomic_DNA"/>
</dbReference>
<dbReference type="GO" id="GO:0005783">
    <property type="term" value="C:endoplasmic reticulum"/>
    <property type="evidence" value="ECO:0007669"/>
    <property type="project" value="TreeGrafter"/>
</dbReference>
<dbReference type="SUPFAM" id="SSF54001">
    <property type="entry name" value="Cysteine proteinases"/>
    <property type="match status" value="1"/>
</dbReference>
<dbReference type="AlphaFoldDB" id="A0A336KAR1"/>
<evidence type="ECO:0000256" key="5">
    <source>
        <dbReference type="ARBA" id="ARBA00022807"/>
    </source>
</evidence>
<reference evidence="12" key="2">
    <citation type="submission" date="2018-07" db="EMBL/GenBank/DDBJ databases">
        <authorList>
            <person name="Quirk P.G."/>
            <person name="Krulwich T.A."/>
        </authorList>
    </citation>
    <scope>NUCLEOTIDE SEQUENCE</scope>
</reference>
<dbReference type="OMA" id="CGLVKFG"/>
<proteinExistence type="inferred from homology"/>
<dbReference type="GO" id="GO:0005634">
    <property type="term" value="C:nucleus"/>
    <property type="evidence" value="ECO:0007669"/>
    <property type="project" value="TreeGrafter"/>
</dbReference>
<comment type="similarity">
    <text evidence="1">Belongs to the peptidase C78 family.</text>
</comment>
<dbReference type="PANTHER" id="PTHR48153:SF2">
    <property type="entry name" value="UFM1-SPECIFIC PROTEASE 2"/>
    <property type="match status" value="1"/>
</dbReference>
<evidence type="ECO:0000256" key="2">
    <source>
        <dbReference type="ARBA" id="ARBA00022670"/>
    </source>
</evidence>
<dbReference type="GO" id="GO:0071567">
    <property type="term" value="F:deUFMylase activity"/>
    <property type="evidence" value="ECO:0007669"/>
    <property type="project" value="TreeGrafter"/>
</dbReference>
<keyword evidence="2" id="KW-0645">Protease</keyword>
<evidence type="ECO:0000313" key="12">
    <source>
        <dbReference type="EMBL" id="SSX20895.1"/>
    </source>
</evidence>
<reference evidence="11" key="1">
    <citation type="submission" date="2018-04" db="EMBL/GenBank/DDBJ databases">
        <authorList>
            <person name="Go L.Y."/>
            <person name="Mitchell J.A."/>
        </authorList>
    </citation>
    <scope>NUCLEOTIDE SEQUENCE</scope>
    <source>
        <tissue evidence="11">Whole organism</tissue>
    </source>
</reference>
<dbReference type="GO" id="GO:0006508">
    <property type="term" value="P:proteolysis"/>
    <property type="evidence" value="ECO:0007669"/>
    <property type="project" value="UniProtKB-KW"/>
</dbReference>
<evidence type="ECO:0000256" key="4">
    <source>
        <dbReference type="ARBA" id="ARBA00022801"/>
    </source>
</evidence>
<protein>
    <recommendedName>
        <fullName evidence="7">Probable Ufm1-specific protease 2</fullName>
    </recommendedName>
</protein>
<dbReference type="Pfam" id="PF20908">
    <property type="entry name" value="UfSP2_N"/>
    <property type="match status" value="1"/>
</dbReference>
<dbReference type="Gene3D" id="3.90.70.130">
    <property type="match status" value="1"/>
</dbReference>
<accession>A0A336KAR1</accession>
<feature type="domain" description="UFSP2 second" evidence="9">
    <location>
        <begin position="197"/>
        <end position="363"/>
    </location>
</feature>
<evidence type="ECO:0000256" key="1">
    <source>
        <dbReference type="ARBA" id="ARBA00008552"/>
    </source>
</evidence>
<dbReference type="InterPro" id="IPR049387">
    <property type="entry name" value="UFSP2-like_2nd"/>
</dbReference>
<dbReference type="VEuPathDB" id="VectorBase:CSON002826"/>